<dbReference type="InterPro" id="IPR000219">
    <property type="entry name" value="DH_dom"/>
</dbReference>
<dbReference type="SMART" id="SM00228">
    <property type="entry name" value="PDZ"/>
    <property type="match status" value="1"/>
</dbReference>
<organism evidence="8">
    <name type="scientific">Capra hircus</name>
    <name type="common">Goat</name>
    <dbReference type="NCBI Taxonomy" id="9925"/>
    <lineage>
        <taxon>Eukaryota</taxon>
        <taxon>Metazoa</taxon>
        <taxon>Chordata</taxon>
        <taxon>Craniata</taxon>
        <taxon>Vertebrata</taxon>
        <taxon>Euteleostomi</taxon>
        <taxon>Mammalia</taxon>
        <taxon>Eutheria</taxon>
        <taxon>Laurasiatheria</taxon>
        <taxon>Artiodactyla</taxon>
        <taxon>Ruminantia</taxon>
        <taxon>Pecora</taxon>
        <taxon>Bovidae</taxon>
        <taxon>Caprinae</taxon>
        <taxon>Capra</taxon>
    </lineage>
</organism>
<dbReference type="CDD" id="cd00160">
    <property type="entry name" value="RhoGEF"/>
    <property type="match status" value="1"/>
</dbReference>
<evidence type="ECO:0000259" key="7">
    <source>
        <dbReference type="PROSITE" id="PS50898"/>
    </source>
</evidence>
<name>A0A8C2NMG4_CAPHI</name>
<evidence type="ECO:0000256" key="3">
    <source>
        <dbReference type="SAM" id="MobiDB-lite"/>
    </source>
</evidence>
<dbReference type="Pfam" id="PF18385">
    <property type="entry name" value="Tiam_CC_Ex"/>
    <property type="match status" value="1"/>
</dbReference>
<dbReference type="Pfam" id="PF23014">
    <property type="entry name" value="PH_Tiam1"/>
    <property type="match status" value="1"/>
</dbReference>
<dbReference type="PANTHER" id="PTHR46001">
    <property type="entry name" value="TIAM (MAMMALIAN TUMOR INVASION AND METASTASIS FACTOR) HOMOLOG"/>
    <property type="match status" value="1"/>
</dbReference>
<reference evidence="8" key="2">
    <citation type="submission" date="2025-08" db="UniProtKB">
        <authorList>
            <consortium name="Ensembl"/>
        </authorList>
    </citation>
    <scope>IDENTIFICATION</scope>
</reference>
<dbReference type="CDD" id="cd00136">
    <property type="entry name" value="PDZ_canonical"/>
    <property type="match status" value="1"/>
</dbReference>
<dbReference type="CDD" id="cd01230">
    <property type="entry name" value="PH1_Tiam1_2"/>
    <property type="match status" value="1"/>
</dbReference>
<dbReference type="InterPro" id="IPR055230">
    <property type="entry name" value="PH_Tiam1/2"/>
</dbReference>
<dbReference type="FunFam" id="1.20.900.10:FF:000012">
    <property type="entry name" value="T cell lymphoma invasion and metastasis 1"/>
    <property type="match status" value="1"/>
</dbReference>
<feature type="compositionally biased region" description="Polar residues" evidence="3">
    <location>
        <begin position="1"/>
        <end position="22"/>
    </location>
</feature>
<feature type="compositionally biased region" description="Low complexity" evidence="3">
    <location>
        <begin position="1402"/>
        <end position="1421"/>
    </location>
</feature>
<sequence>MGNSESQYTLQGPKNHSNTITGAKQKPCSLKIRGLHAKDDKSLHGWGHGSSGAGYKSRSLARSCLSHFKSNQPYASRPGGPTCKASKGSAYAKHRTGAAGSDFQGTDAAFSPENGFHYVGRPPEENHSASRDCRNGHLLNCYSGNESIASTPDAPKPFSQSASLSSLRDPYPNASLGSLAPVALRLSDDYMGTRASLSARVSFASDMDVPARVERGEPGQFASFTLPCRKSRALGEESSKKDTLKARMRRISDWTGSLSRKKRRLQEPRSKEGSDYFDSRSDGLNVDTQGPSQGSVSLWSGGSTQILSHRSESAHAIGSDPLQQNIYENFMRELEMSRTNTENLETSTETAESSSESLSSLEQLDLLFEKEQGVVRKAGWLFFKPLVTLQKERKLELVARRKWKQYWVTLKGCTLLFYETYGRNSMDQSSAPRCALFAEDSIVQSVPEHPKKEHVFCLSNSFGDVHLFQVLQTDLENWVTAIHSACASLFAKKHGKEDTVRLLKNQTRNLLQKIDMDSKMKKMAELQLSVVSDPKNRKIQQWEQNLEKFHMDLFRMRCYLASLQGGELPNPKSLLAAASRPSKLALGRLGILSVSSFHALVCSRDDSALRKRTLSLTQRGRHKKGLFSSLKGLDTLARKGKEKRPSITQIFDSSGSHGFSGTQLPQSSNNSSEVDDLLHLYGSAVDGGPRDSTWESQVDVHFQDHQAVTVMIKPETRVEDILTLACKMRQLEPSHYGLQLRKLVDENVEYCIPAPYEYMQEQVYDEIEVFPLSVYDVQLTKTGGVSDFGFAVTAQVDEHQHLSRIFISDVLPEGLAYGEGLRKGNEIMTLNGEAVSDLDLKQMEALFSEKSVGLTLIARPPDTKATLCSSWSDSDLFSRDQKGLLPPPNQSQLLEEFLDHFKKDAANDFSNVPDVTTGLKRSQTDGTLDQVSHREKKEQTFRSAEQITALCRNCNDTQTNGMEGPREGQDPPPRPLARHLSDADRLRKVIQELMDTEKSYVKDLSCLFDLYLEPLQSETFLTQDEMESLFGSLPEMLEFQKVFLETLEDGISDGISASSDFNTLETPSQFRKLLFSLGGSFLYYADHFKLYSGFCANHIKVQKVLERAKTDKAFKAFLDARNPTKQHSSTLESYLIKPVQRVLKYPLLLKELVSLTDHESEEHYHLTEALKAMEKVASHINEMQKIYEDYGTVFDQLVAEQSGTEKEVTELSMGELLMHSTVSWLNPFLSLGKARKDLELTVFVFKRAVILVYKENCKLKKKLPSNSRPVHSNADLDPFKFRWLIPISALQVRLGNTAGNCCLIHTKSEIEGRPETIFQLCCSDNESKTSIVKVIRAILRENFRRHIKCELPLEKTCKDRLVPLKNRVPVSGTCAFLIAASSRSLKVLKNSSSSEWPGEPGKGSSLDSDEGSLSSSTQSSGCPPAGSRQDTQQHPHSGLADFSDSLIKESDILSDEEEDYPQARRQGSPTKDIEIQFQRLRISEDPDAHLAEEPPGKDGQPKLVRGHFCAIKRKANSTKRDRGTLLKAQTRHQSLDSHPGNANLDLSSVLEREFSVQSLTSVVNEECFYETESHGKS</sequence>
<evidence type="ECO:0000256" key="2">
    <source>
        <dbReference type="ARBA" id="ARBA00022737"/>
    </source>
</evidence>
<feature type="region of interest" description="Disordered" evidence="3">
    <location>
        <begin position="257"/>
        <end position="300"/>
    </location>
</feature>
<proteinExistence type="predicted"/>
<reference evidence="8" key="1">
    <citation type="submission" date="2019-03" db="EMBL/GenBank/DDBJ databases">
        <title>Genome sequencing and reference-guided assembly of Black Bengal Goat (Capra hircus).</title>
        <authorList>
            <person name="Siddiki A.Z."/>
            <person name="Baten A."/>
            <person name="Billah M."/>
            <person name="Alam M.A.U."/>
            <person name="Shawrob K.S.M."/>
            <person name="Saha S."/>
            <person name="Chowdhury M."/>
            <person name="Rahman A.H."/>
            <person name="Stear M."/>
            <person name="Miah G."/>
            <person name="Das G.B."/>
            <person name="Hossain M.M."/>
            <person name="Kumkum M."/>
            <person name="Islam M.S."/>
            <person name="Mollah A.M."/>
            <person name="Ahsan A."/>
            <person name="Tusar F."/>
            <person name="Khan M.K.I."/>
        </authorList>
    </citation>
    <scope>NUCLEOTIDE SEQUENCE [LARGE SCALE GENOMIC DNA]</scope>
</reference>
<keyword evidence="2" id="KW-0677">Repeat</keyword>
<feature type="region of interest" description="Disordered" evidence="3">
    <location>
        <begin position="650"/>
        <end position="673"/>
    </location>
</feature>
<evidence type="ECO:0000259" key="4">
    <source>
        <dbReference type="PROSITE" id="PS50003"/>
    </source>
</evidence>
<dbReference type="CDD" id="cd01255">
    <property type="entry name" value="PH2_Tiam1_2"/>
    <property type="match status" value="1"/>
</dbReference>
<feature type="domain" description="RBD" evidence="7">
    <location>
        <begin position="696"/>
        <end position="767"/>
    </location>
</feature>
<dbReference type="SMART" id="SM00325">
    <property type="entry name" value="RhoGEF"/>
    <property type="match status" value="1"/>
</dbReference>
<keyword evidence="1" id="KW-0344">Guanine-nucleotide releasing factor</keyword>
<dbReference type="PROSITE" id="PS50898">
    <property type="entry name" value="RBD"/>
    <property type="match status" value="1"/>
</dbReference>
<dbReference type="Gene3D" id="3.10.20.90">
    <property type="entry name" value="Phosphatidylinositol 3-kinase Catalytic Subunit, Chain A, domain 1"/>
    <property type="match status" value="1"/>
</dbReference>
<dbReference type="Ensembl" id="ENSCHIT00010010275.1">
    <property type="protein sequence ID" value="ENSCHIP00010007332.1"/>
    <property type="gene ID" value="ENSCHIG00010005313.1"/>
</dbReference>
<dbReference type="InterPro" id="IPR001331">
    <property type="entry name" value="GDS_CDC24_CS"/>
</dbReference>
<dbReference type="Gene3D" id="2.30.29.30">
    <property type="entry name" value="Pleckstrin-homology domain (PH domain)/Phosphotyrosine-binding domain (PTB)"/>
    <property type="match status" value="2"/>
</dbReference>
<dbReference type="PROSITE" id="PS50106">
    <property type="entry name" value="PDZ"/>
    <property type="match status" value="1"/>
</dbReference>
<dbReference type="Pfam" id="PF00621">
    <property type="entry name" value="RhoGEF"/>
    <property type="match status" value="1"/>
</dbReference>
<dbReference type="InterPro" id="IPR036034">
    <property type="entry name" value="PDZ_sf"/>
</dbReference>
<dbReference type="FunFam" id="2.30.29.30:FF:000065">
    <property type="entry name" value="T cell lymphoma invasion and metastasis 1"/>
    <property type="match status" value="1"/>
</dbReference>
<dbReference type="InterPro" id="IPR043537">
    <property type="entry name" value="Tiam1/Tiam2/Sif"/>
</dbReference>
<dbReference type="InterPro" id="IPR001478">
    <property type="entry name" value="PDZ"/>
</dbReference>
<evidence type="ECO:0000313" key="8">
    <source>
        <dbReference type="Ensembl" id="ENSCHIP00010007332.1"/>
    </source>
</evidence>
<dbReference type="Gene3D" id="1.20.900.10">
    <property type="entry name" value="Dbl homology (DH) domain"/>
    <property type="match status" value="1"/>
</dbReference>
<feature type="compositionally biased region" description="Basic and acidic residues" evidence="3">
    <location>
        <begin position="1484"/>
        <end position="1500"/>
    </location>
</feature>
<dbReference type="InterPro" id="IPR035899">
    <property type="entry name" value="DBL_dom_sf"/>
</dbReference>
<dbReference type="SMART" id="SM00233">
    <property type="entry name" value="PH"/>
    <property type="match status" value="2"/>
</dbReference>
<feature type="compositionally biased region" description="Polar residues" evidence="3">
    <location>
        <begin position="650"/>
        <end position="672"/>
    </location>
</feature>
<dbReference type="GO" id="GO:0007264">
    <property type="term" value="P:small GTPase-mediated signal transduction"/>
    <property type="evidence" value="ECO:0007669"/>
    <property type="project" value="InterPro"/>
</dbReference>
<evidence type="ECO:0000259" key="6">
    <source>
        <dbReference type="PROSITE" id="PS50106"/>
    </source>
</evidence>
<dbReference type="PROSITE" id="PS50010">
    <property type="entry name" value="DH_2"/>
    <property type="match status" value="1"/>
</dbReference>
<dbReference type="FunFam" id="2.30.42.10:FF:000128">
    <property type="entry name" value="T cell lymphoma invasion and metastasis 2"/>
    <property type="match status" value="1"/>
</dbReference>
<dbReference type="InterPro" id="IPR040655">
    <property type="entry name" value="TIAM1_CC-Ex"/>
</dbReference>
<dbReference type="SMART" id="SM00455">
    <property type="entry name" value="RBD"/>
    <property type="match status" value="1"/>
</dbReference>
<evidence type="ECO:0000256" key="1">
    <source>
        <dbReference type="ARBA" id="ARBA00022658"/>
    </source>
</evidence>
<dbReference type="Gene3D" id="2.30.42.10">
    <property type="match status" value="1"/>
</dbReference>
<dbReference type="GO" id="GO:0005085">
    <property type="term" value="F:guanyl-nucleotide exchange factor activity"/>
    <property type="evidence" value="ECO:0007669"/>
    <property type="project" value="UniProtKB-KW"/>
</dbReference>
<dbReference type="SUPFAM" id="SSF48065">
    <property type="entry name" value="DBL homology domain (DH-domain)"/>
    <property type="match status" value="1"/>
</dbReference>
<dbReference type="PANTHER" id="PTHR46001:SF5">
    <property type="entry name" value="RHO GUANINE NUCLEOTIDE EXCHANGE FACTOR TIAM2"/>
    <property type="match status" value="1"/>
</dbReference>
<feature type="region of interest" description="Disordered" evidence="3">
    <location>
        <begin position="1"/>
        <end position="26"/>
    </location>
</feature>
<dbReference type="SUPFAM" id="SSF50156">
    <property type="entry name" value="PDZ domain-like"/>
    <property type="match status" value="1"/>
</dbReference>
<feature type="region of interest" description="Disordered" evidence="3">
    <location>
        <begin position="912"/>
        <end position="937"/>
    </location>
</feature>
<dbReference type="PROSITE" id="PS50003">
    <property type="entry name" value="PH_DOMAIN"/>
    <property type="match status" value="1"/>
</dbReference>
<protein>
    <recommendedName>
        <fullName evidence="9">TIAM Rac1 associated GEF 2</fullName>
    </recommendedName>
</protein>
<evidence type="ECO:0000259" key="5">
    <source>
        <dbReference type="PROSITE" id="PS50010"/>
    </source>
</evidence>
<feature type="region of interest" description="Disordered" evidence="3">
    <location>
        <begin position="1484"/>
        <end position="1503"/>
    </location>
</feature>
<feature type="region of interest" description="Disordered" evidence="3">
    <location>
        <begin position="1390"/>
        <end position="1473"/>
    </location>
</feature>
<feature type="compositionally biased region" description="Polar residues" evidence="3">
    <location>
        <begin position="286"/>
        <end position="300"/>
    </location>
</feature>
<dbReference type="InterPro" id="IPR001849">
    <property type="entry name" value="PH_domain"/>
</dbReference>
<dbReference type="PROSITE" id="PS00741">
    <property type="entry name" value="DH_1"/>
    <property type="match status" value="1"/>
</dbReference>
<feature type="compositionally biased region" description="Polar residues" evidence="3">
    <location>
        <begin position="912"/>
        <end position="930"/>
    </location>
</feature>
<dbReference type="Gene3D" id="6.10.140.680">
    <property type="match status" value="1"/>
</dbReference>
<dbReference type="InterPro" id="IPR011993">
    <property type="entry name" value="PH-like_dom_sf"/>
</dbReference>
<dbReference type="SUPFAM" id="SSF50729">
    <property type="entry name" value="PH domain-like"/>
    <property type="match status" value="2"/>
</dbReference>
<dbReference type="Pfam" id="PF00595">
    <property type="entry name" value="PDZ"/>
    <property type="match status" value="1"/>
</dbReference>
<accession>A0A8C2NMG4</accession>
<dbReference type="Pfam" id="PF00169">
    <property type="entry name" value="PH"/>
    <property type="match status" value="1"/>
</dbReference>
<feature type="domain" description="PDZ" evidence="6">
    <location>
        <begin position="776"/>
        <end position="862"/>
    </location>
</feature>
<evidence type="ECO:0008006" key="9">
    <source>
        <dbReference type="Google" id="ProtNLM"/>
    </source>
</evidence>
<dbReference type="InterPro" id="IPR003116">
    <property type="entry name" value="RBD_dom"/>
</dbReference>
<feature type="compositionally biased region" description="Basic and acidic residues" evidence="3">
    <location>
        <begin position="265"/>
        <end position="281"/>
    </location>
</feature>
<feature type="domain" description="PH" evidence="4">
    <location>
        <begin position="374"/>
        <end position="487"/>
    </location>
</feature>
<feature type="domain" description="DH" evidence="5">
    <location>
        <begin position="985"/>
        <end position="1183"/>
    </location>
</feature>